<evidence type="ECO:0000313" key="1">
    <source>
        <dbReference type="EMBL" id="SLN23474.1"/>
    </source>
</evidence>
<organism evidence="1 2">
    <name type="scientific">Oceanibacterium hippocampi</name>
    <dbReference type="NCBI Taxonomy" id="745714"/>
    <lineage>
        <taxon>Bacteria</taxon>
        <taxon>Pseudomonadati</taxon>
        <taxon>Pseudomonadota</taxon>
        <taxon>Alphaproteobacteria</taxon>
        <taxon>Sneathiellales</taxon>
        <taxon>Sneathiellaceae</taxon>
        <taxon>Oceanibacterium</taxon>
    </lineage>
</organism>
<keyword evidence="2" id="KW-1185">Reference proteome</keyword>
<reference evidence="1 2" key="1">
    <citation type="submission" date="2017-03" db="EMBL/GenBank/DDBJ databases">
        <authorList>
            <person name="Afonso C.L."/>
            <person name="Miller P.J."/>
            <person name="Scott M.A."/>
            <person name="Spackman E."/>
            <person name="Goraichik I."/>
            <person name="Dimitrov K.M."/>
            <person name="Suarez D.L."/>
            <person name="Swayne D.E."/>
        </authorList>
    </citation>
    <scope>NUCLEOTIDE SEQUENCE [LARGE SCALE GENOMIC DNA]</scope>
    <source>
        <strain evidence="1 2">CECT 7691</strain>
    </source>
</reference>
<evidence type="ECO:0000313" key="2">
    <source>
        <dbReference type="Proteomes" id="UP000193200"/>
    </source>
</evidence>
<dbReference type="RefSeq" id="WP_085881958.1">
    <property type="nucleotide sequence ID" value="NZ_FWFR01000001.1"/>
</dbReference>
<proteinExistence type="predicted"/>
<dbReference type="EMBL" id="FWFR01000001">
    <property type="protein sequence ID" value="SLN23474.1"/>
    <property type="molecule type" value="Genomic_DNA"/>
</dbReference>
<name>A0A1Y5RRM5_9PROT</name>
<dbReference type="InParanoid" id="A0A1Y5RRM5"/>
<accession>A0A1Y5RRM5</accession>
<dbReference type="Proteomes" id="UP000193200">
    <property type="component" value="Unassembled WGS sequence"/>
</dbReference>
<gene>
    <name evidence="1" type="ORF">OCH7691_00637</name>
</gene>
<sequence>MQRTAPRTDFALPGLEMWTDPSLIAAGTLDWAAELVVDAYGVDSIAIVEDKARRLDWAGKSELAAAFRHVARAARVLLGDAAPPASRRMLN</sequence>
<dbReference type="AlphaFoldDB" id="A0A1Y5RRM5"/>
<protein>
    <submittedName>
        <fullName evidence="1">Uncharacterized protein</fullName>
    </submittedName>
</protein>